<dbReference type="AlphaFoldDB" id="U9SKG3"/>
<organism evidence="2">
    <name type="scientific">Rhizophagus irregularis (strain DAOM 181602 / DAOM 197198 / MUCL 43194)</name>
    <name type="common">Arbuscular mycorrhizal fungus</name>
    <name type="synonym">Glomus intraradices</name>
    <dbReference type="NCBI Taxonomy" id="747089"/>
    <lineage>
        <taxon>Eukaryota</taxon>
        <taxon>Fungi</taxon>
        <taxon>Fungi incertae sedis</taxon>
        <taxon>Mucoromycota</taxon>
        <taxon>Glomeromycotina</taxon>
        <taxon>Glomeromycetes</taxon>
        <taxon>Glomerales</taxon>
        <taxon>Glomeraceae</taxon>
        <taxon>Rhizophagus</taxon>
    </lineage>
</organism>
<gene>
    <name evidence="2" type="ORF">GLOINDRAFT_89522</name>
</gene>
<dbReference type="EMBL" id="KI300515">
    <property type="protein sequence ID" value="ERZ96379.1"/>
    <property type="molecule type" value="Genomic_DNA"/>
</dbReference>
<accession>U9SKG3</accession>
<dbReference type="HOGENOM" id="CLU_1361059_0_0_1"/>
<evidence type="ECO:0000313" key="2">
    <source>
        <dbReference type="EMBL" id="ERZ96379.1"/>
    </source>
</evidence>
<protein>
    <recommendedName>
        <fullName evidence="1">DUF7431 domain-containing protein</fullName>
    </recommendedName>
</protein>
<sequence length="201" mass="23559">MSIESTSNSIGGYYSSDSEITSKFYNFDHMRLLGGEHPDDKNFDEKMWNESLKNYQNWKCIEFKYPVHIFQLLPDDLRKSTFKSIGKKILYNIAEDCDYYLNEPGSYRTFELKNIPQNILEIIQDREADCDIFASVFDNNENSKNDFFDCQILKEPNTKPCIIIHDSLELEQTHMLNLILVKKTVKLSISENYAKCILFDS</sequence>
<name>U9SKG3_RHIID</name>
<reference evidence="2" key="1">
    <citation type="submission" date="2013-07" db="EMBL/GenBank/DDBJ databases">
        <title>The genome of an arbuscular mycorrhizal fungus provides insights into the evolution of the oldest plant symbiosis.</title>
        <authorList>
            <consortium name="DOE Joint Genome Institute"/>
            <person name="Tisserant E."/>
            <person name="Malbreil M."/>
            <person name="Kuo A."/>
            <person name="Kohler A."/>
            <person name="Symeonidi A."/>
            <person name="Balestrini R."/>
            <person name="Charron P."/>
            <person name="Duensing N."/>
            <person name="Frei-dit-Frey N."/>
            <person name="Gianinazzi-Pearson V."/>
            <person name="Gilbert B."/>
            <person name="Handa Y."/>
            <person name="Hijri M."/>
            <person name="Kaul R."/>
            <person name="Kawaguchi M."/>
            <person name="Krajinski F."/>
            <person name="Lammers P."/>
            <person name="Lapierre D."/>
            <person name="Masclaux F.G."/>
            <person name="Murat C."/>
            <person name="Morin E."/>
            <person name="Ndikumana S."/>
            <person name="Pagni M."/>
            <person name="Petitpierre D."/>
            <person name="Requena N."/>
            <person name="Rosikiewicz P."/>
            <person name="Riley R."/>
            <person name="Saito K."/>
            <person name="San Clemente H."/>
            <person name="Shapiro H."/>
            <person name="van Tuinen D."/>
            <person name="Becard G."/>
            <person name="Bonfante P."/>
            <person name="Paszkowski U."/>
            <person name="Shachar-Hill Y."/>
            <person name="Young J.P."/>
            <person name="Sanders I.R."/>
            <person name="Henrissat B."/>
            <person name="Rensing S.A."/>
            <person name="Grigoriev I.V."/>
            <person name="Corradi N."/>
            <person name="Roux C."/>
            <person name="Martin F."/>
        </authorList>
    </citation>
    <scope>NUCLEOTIDE SEQUENCE</scope>
    <source>
        <strain evidence="2">DAOM 197198</strain>
    </source>
</reference>
<dbReference type="eggNOG" id="ENOG502SXAI">
    <property type="taxonomic scope" value="Eukaryota"/>
</dbReference>
<proteinExistence type="predicted"/>
<feature type="domain" description="DUF7431" evidence="1">
    <location>
        <begin position="89"/>
        <end position="177"/>
    </location>
</feature>
<evidence type="ECO:0000259" key="1">
    <source>
        <dbReference type="Pfam" id="PF24209"/>
    </source>
</evidence>
<dbReference type="Pfam" id="PF24209">
    <property type="entry name" value="DUF7431"/>
    <property type="match status" value="1"/>
</dbReference>
<dbReference type="InterPro" id="IPR055854">
    <property type="entry name" value="DUF7431"/>
</dbReference>